<evidence type="ECO:0000313" key="1">
    <source>
        <dbReference type="EMBL" id="KRG51680.1"/>
    </source>
</evidence>
<dbReference type="GO" id="GO:0016740">
    <property type="term" value="F:transferase activity"/>
    <property type="evidence" value="ECO:0007669"/>
    <property type="project" value="InterPro"/>
</dbReference>
<comment type="caution">
    <text evidence="1">The sequence shown here is derived from an EMBL/GenBank/DDBJ whole genome shotgun (WGS) entry which is preliminary data.</text>
</comment>
<reference evidence="1 2" key="1">
    <citation type="journal article" date="2016" name="Front. Microbiol.">
        <title>Genome Sequence of Type Strains of Genus Stenotrophomonas.</title>
        <authorList>
            <person name="Patil P.P."/>
            <person name="Midha S."/>
            <person name="Kumar S."/>
            <person name="Patil P.B."/>
        </authorList>
    </citation>
    <scope>NUCLEOTIDE SEQUENCE [LARGE SCALE GENOMIC DNA]</scope>
    <source>
        <strain evidence="1 2">LMG 978</strain>
    </source>
</reference>
<dbReference type="PROSITE" id="PS51257">
    <property type="entry name" value="PROKAR_LIPOPROTEIN"/>
    <property type="match status" value="1"/>
</dbReference>
<gene>
    <name evidence="1" type="ORF">ARC23_08185</name>
</gene>
<sequence>MFMNKVTVVMVLALGLTACKDDTSVSQKAGSAISGTAADFVAGLGEGVDKRMNVTLQADPGLAARGLTVTLGKSRGLGSKDAAVYVVADKAFKGKLVARALDADGTEIGRASAEVEFAADDARYVTFQFNEEMDSQLVRTYAVAAR</sequence>
<name>A0A0R0B341_9GAMM</name>
<dbReference type="Proteomes" id="UP000051757">
    <property type="component" value="Unassembled WGS sequence"/>
</dbReference>
<evidence type="ECO:0000313" key="2">
    <source>
        <dbReference type="Proteomes" id="UP000051757"/>
    </source>
</evidence>
<accession>A0A0R0B341</accession>
<dbReference type="AlphaFoldDB" id="A0A0R0B341"/>
<dbReference type="EMBL" id="LLXV01000021">
    <property type="protein sequence ID" value="KRG51680.1"/>
    <property type="molecule type" value="Genomic_DNA"/>
</dbReference>
<dbReference type="PROSITE" id="PS00599">
    <property type="entry name" value="AA_TRANSFER_CLASS_2"/>
    <property type="match status" value="1"/>
</dbReference>
<protein>
    <submittedName>
        <fullName evidence="1">Uncharacterized protein</fullName>
    </submittedName>
</protein>
<dbReference type="InterPro" id="IPR001917">
    <property type="entry name" value="Aminotrans_II_pyridoxalP_BS"/>
</dbReference>
<keyword evidence="2" id="KW-1185">Reference proteome</keyword>
<proteinExistence type="predicted"/>
<organism evidence="1 2">
    <name type="scientific">Stenotrophomonas beteli</name>
    <dbReference type="NCBI Taxonomy" id="3384461"/>
    <lineage>
        <taxon>Bacteria</taxon>
        <taxon>Pseudomonadati</taxon>
        <taxon>Pseudomonadota</taxon>
        <taxon>Gammaproteobacteria</taxon>
        <taxon>Lysobacterales</taxon>
        <taxon>Lysobacteraceae</taxon>
        <taxon>Stenotrophomonas</taxon>
        <taxon>Stenotrophomonas maltophilia group</taxon>
    </lineage>
</organism>